<dbReference type="InterPro" id="IPR036236">
    <property type="entry name" value="Znf_C2H2_sf"/>
</dbReference>
<gene>
    <name evidence="7" type="ORF">TMSB3V08_LOCUS5005</name>
</gene>
<dbReference type="EMBL" id="OB793659">
    <property type="protein sequence ID" value="CAD7428193.1"/>
    <property type="molecule type" value="Genomic_DNA"/>
</dbReference>
<sequence length="159" mass="18224">MTEAMGRQQHNRLTTHTNEHYELEKHCLQIKLEIDDTDKLFKLAAQFMFTTICPSFMGLASEYTVKCMVSGCKKAFTVSHHLKTHNRTHTGERLYSCAFSDCAASFTTSHSLKAHSMKVHNKGLNQAAIWRFKDMADKESEQLTTRTGEQLMNELYDKA</sequence>
<dbReference type="InterPro" id="IPR013087">
    <property type="entry name" value="Znf_C2H2_type"/>
</dbReference>
<dbReference type="FunFam" id="3.30.160.60:FF:000072">
    <property type="entry name" value="zinc finger protein 143 isoform X1"/>
    <property type="match status" value="1"/>
</dbReference>
<evidence type="ECO:0000259" key="6">
    <source>
        <dbReference type="PROSITE" id="PS50157"/>
    </source>
</evidence>
<evidence type="ECO:0000256" key="4">
    <source>
        <dbReference type="ARBA" id="ARBA00022833"/>
    </source>
</evidence>
<feature type="domain" description="C2H2-type" evidence="6">
    <location>
        <begin position="65"/>
        <end position="94"/>
    </location>
</feature>
<organism evidence="7">
    <name type="scientific">Timema monikensis</name>
    <dbReference type="NCBI Taxonomy" id="170555"/>
    <lineage>
        <taxon>Eukaryota</taxon>
        <taxon>Metazoa</taxon>
        <taxon>Ecdysozoa</taxon>
        <taxon>Arthropoda</taxon>
        <taxon>Hexapoda</taxon>
        <taxon>Insecta</taxon>
        <taxon>Pterygota</taxon>
        <taxon>Neoptera</taxon>
        <taxon>Polyneoptera</taxon>
        <taxon>Phasmatodea</taxon>
        <taxon>Timematodea</taxon>
        <taxon>Timematoidea</taxon>
        <taxon>Timematidae</taxon>
        <taxon>Timema</taxon>
    </lineage>
</organism>
<feature type="domain" description="C2H2-type" evidence="6">
    <location>
        <begin position="95"/>
        <end position="120"/>
    </location>
</feature>
<dbReference type="PROSITE" id="PS50157">
    <property type="entry name" value="ZINC_FINGER_C2H2_2"/>
    <property type="match status" value="2"/>
</dbReference>
<keyword evidence="3 5" id="KW-0863">Zinc-finger</keyword>
<dbReference type="GO" id="GO:0006357">
    <property type="term" value="P:regulation of transcription by RNA polymerase II"/>
    <property type="evidence" value="ECO:0007669"/>
    <property type="project" value="TreeGrafter"/>
</dbReference>
<evidence type="ECO:0000256" key="2">
    <source>
        <dbReference type="ARBA" id="ARBA00022737"/>
    </source>
</evidence>
<evidence type="ECO:0000256" key="5">
    <source>
        <dbReference type="PROSITE-ProRule" id="PRU00042"/>
    </source>
</evidence>
<dbReference type="GO" id="GO:0005634">
    <property type="term" value="C:nucleus"/>
    <property type="evidence" value="ECO:0007669"/>
    <property type="project" value="TreeGrafter"/>
</dbReference>
<protein>
    <recommendedName>
        <fullName evidence="6">C2H2-type domain-containing protein</fullName>
    </recommendedName>
</protein>
<evidence type="ECO:0000313" key="7">
    <source>
        <dbReference type="EMBL" id="CAD7428193.1"/>
    </source>
</evidence>
<evidence type="ECO:0000256" key="1">
    <source>
        <dbReference type="ARBA" id="ARBA00022723"/>
    </source>
</evidence>
<dbReference type="GO" id="GO:0008270">
    <property type="term" value="F:zinc ion binding"/>
    <property type="evidence" value="ECO:0007669"/>
    <property type="project" value="UniProtKB-KW"/>
</dbReference>
<accession>A0A7R9E6E5</accession>
<keyword evidence="2" id="KW-0677">Repeat</keyword>
<dbReference type="PANTHER" id="PTHR46179">
    <property type="entry name" value="ZINC FINGER PROTEIN"/>
    <property type="match status" value="1"/>
</dbReference>
<dbReference type="PANTHER" id="PTHR46179:SF25">
    <property type="entry name" value="METAL RESPONSE ELEMENT-BINDING TRANSCRIPTION FACTOR-1, ISOFORM C"/>
    <property type="match status" value="1"/>
</dbReference>
<dbReference type="SMART" id="SM00355">
    <property type="entry name" value="ZnF_C2H2"/>
    <property type="match status" value="2"/>
</dbReference>
<dbReference type="PROSITE" id="PS00028">
    <property type="entry name" value="ZINC_FINGER_C2H2_1"/>
    <property type="match status" value="2"/>
</dbReference>
<name>A0A7R9E6E5_9NEOP</name>
<proteinExistence type="predicted"/>
<dbReference type="Gene3D" id="3.30.160.60">
    <property type="entry name" value="Classic Zinc Finger"/>
    <property type="match status" value="2"/>
</dbReference>
<reference evidence="7" key="1">
    <citation type="submission" date="2020-11" db="EMBL/GenBank/DDBJ databases">
        <authorList>
            <person name="Tran Van P."/>
        </authorList>
    </citation>
    <scope>NUCLEOTIDE SEQUENCE</scope>
</reference>
<dbReference type="SUPFAM" id="SSF57667">
    <property type="entry name" value="beta-beta-alpha zinc fingers"/>
    <property type="match status" value="1"/>
</dbReference>
<dbReference type="AlphaFoldDB" id="A0A7R9E6E5"/>
<dbReference type="InterPro" id="IPR051061">
    <property type="entry name" value="Zinc_finger_trans_reg"/>
</dbReference>
<keyword evidence="4" id="KW-0862">Zinc</keyword>
<evidence type="ECO:0000256" key="3">
    <source>
        <dbReference type="ARBA" id="ARBA00022771"/>
    </source>
</evidence>
<keyword evidence="1" id="KW-0479">Metal-binding</keyword>